<protein>
    <submittedName>
        <fullName evidence="2">Uncharacterized protein</fullName>
    </submittedName>
</protein>
<organism evidence="2 3">
    <name type="scientific">Paractinoplanes atraurantiacus</name>
    <dbReference type="NCBI Taxonomy" id="1036182"/>
    <lineage>
        <taxon>Bacteria</taxon>
        <taxon>Bacillati</taxon>
        <taxon>Actinomycetota</taxon>
        <taxon>Actinomycetes</taxon>
        <taxon>Micromonosporales</taxon>
        <taxon>Micromonosporaceae</taxon>
        <taxon>Paractinoplanes</taxon>
    </lineage>
</organism>
<dbReference type="OrthoDB" id="10010615at2"/>
<dbReference type="EMBL" id="OBDY01000044">
    <property type="protein sequence ID" value="SNY72915.1"/>
    <property type="molecule type" value="Genomic_DNA"/>
</dbReference>
<keyword evidence="3" id="KW-1185">Reference proteome</keyword>
<evidence type="ECO:0000313" key="2">
    <source>
        <dbReference type="EMBL" id="SNY72915.1"/>
    </source>
</evidence>
<gene>
    <name evidence="2" type="ORF">SAMN05421748_14456</name>
</gene>
<reference evidence="2 3" key="1">
    <citation type="submission" date="2017-09" db="EMBL/GenBank/DDBJ databases">
        <authorList>
            <person name="Ehlers B."/>
            <person name="Leendertz F.H."/>
        </authorList>
    </citation>
    <scope>NUCLEOTIDE SEQUENCE [LARGE SCALE GENOMIC DNA]</scope>
    <source>
        <strain evidence="2 3">CGMCC 4.6857</strain>
    </source>
</reference>
<feature type="region of interest" description="Disordered" evidence="1">
    <location>
        <begin position="286"/>
        <end position="305"/>
    </location>
</feature>
<dbReference type="RefSeq" id="WP_097328887.1">
    <property type="nucleotide sequence ID" value="NZ_OBDY01000044.1"/>
</dbReference>
<name>A0A285KJY7_9ACTN</name>
<evidence type="ECO:0000313" key="3">
    <source>
        <dbReference type="Proteomes" id="UP000219612"/>
    </source>
</evidence>
<accession>A0A285KJY7</accession>
<sequence>MTAPGSAETANIDAARGFFTSLHAHLHDDLTARVSTARATLAGRRIDAATLATLDRIRTQISGMAATCAIGVEHLDAYHGNLEQAVNSTPEAADTDFYRPDTGATAAAAGPGTDVPTAELAEPSERDLLARGAHIAVSTVPRRQRDRAREWDAGRVDAQERTAAYEYADAVLADRAQIAAGPGAERMTTMRDHGILRCPAWCPQSDDEHEHEAHIGPPRTFTTEDSDTITVRPRVSWWDGVEPAVELTVTPAEDGDGALVLTGADLARLQQLSTDVLADAEQQYDHPDRATGKPAYPGAVSEHAGAEHAVDDPAAAAAALDLQSRAGGYYLNEDSAGGDESSGPYLDWSSRAEDGTRQLEVGDGVDAITLDLCPADLQQLRDDLGRLVGAATDGAEDPGQLQLDGEDDGAYIDWSITRDGVRQVEFGDSVDAVQLELTDAQLREWHARLESQAQLDGQDEL</sequence>
<proteinExistence type="predicted"/>
<dbReference type="AlphaFoldDB" id="A0A285KJY7"/>
<evidence type="ECO:0000256" key="1">
    <source>
        <dbReference type="SAM" id="MobiDB-lite"/>
    </source>
</evidence>
<dbReference type="Proteomes" id="UP000219612">
    <property type="component" value="Unassembled WGS sequence"/>
</dbReference>